<reference evidence="3" key="1">
    <citation type="journal article" date="2019" name="Int. J. Syst. Evol. Microbiol.">
        <title>The Global Catalogue of Microorganisms (GCM) 10K type strain sequencing project: providing services to taxonomists for standard genome sequencing and annotation.</title>
        <authorList>
            <consortium name="The Broad Institute Genomics Platform"/>
            <consortium name="The Broad Institute Genome Sequencing Center for Infectious Disease"/>
            <person name="Wu L."/>
            <person name="Ma J."/>
        </authorList>
    </citation>
    <scope>NUCLEOTIDE SEQUENCE [LARGE SCALE GENOMIC DNA]</scope>
    <source>
        <strain evidence="3">CGMCC 4.7173</strain>
    </source>
</reference>
<feature type="region of interest" description="Disordered" evidence="1">
    <location>
        <begin position="55"/>
        <end position="83"/>
    </location>
</feature>
<comment type="caution">
    <text evidence="2">The sequence shown here is derived from an EMBL/GenBank/DDBJ whole genome shotgun (WGS) entry which is preliminary data.</text>
</comment>
<dbReference type="Proteomes" id="UP001596207">
    <property type="component" value="Unassembled WGS sequence"/>
</dbReference>
<name>A0ABW1HM56_9ACTN</name>
<organism evidence="2 3">
    <name type="scientific">Micromonospora harpali</name>
    <dbReference type="NCBI Taxonomy" id="1490225"/>
    <lineage>
        <taxon>Bacteria</taxon>
        <taxon>Bacillati</taxon>
        <taxon>Actinomycetota</taxon>
        <taxon>Actinomycetes</taxon>
        <taxon>Micromonosporales</taxon>
        <taxon>Micromonosporaceae</taxon>
        <taxon>Micromonospora</taxon>
    </lineage>
</organism>
<dbReference type="RefSeq" id="WP_353899864.1">
    <property type="nucleotide sequence ID" value="NZ_CP158970.1"/>
</dbReference>
<keyword evidence="3" id="KW-1185">Reference proteome</keyword>
<gene>
    <name evidence="2" type="ORF">ACFPZ4_07595</name>
</gene>
<sequence length="83" mass="8571">MTGADQAGDAPRDDDAAELVAQLRDLAGADPADVRRVVAEVLAALDRVAGGALRDHLPESIRADAGLDDAADTRLDDTVPAPR</sequence>
<proteinExistence type="predicted"/>
<evidence type="ECO:0000313" key="2">
    <source>
        <dbReference type="EMBL" id="MFC5941339.1"/>
    </source>
</evidence>
<dbReference type="EMBL" id="JBHSQQ010000028">
    <property type="protein sequence ID" value="MFC5941339.1"/>
    <property type="molecule type" value="Genomic_DNA"/>
</dbReference>
<evidence type="ECO:0000256" key="1">
    <source>
        <dbReference type="SAM" id="MobiDB-lite"/>
    </source>
</evidence>
<evidence type="ECO:0000313" key="3">
    <source>
        <dbReference type="Proteomes" id="UP001596207"/>
    </source>
</evidence>
<protein>
    <submittedName>
        <fullName evidence="2">Uncharacterized protein</fullName>
    </submittedName>
</protein>
<accession>A0ABW1HM56</accession>